<accession>A0A1F8GB03</accession>
<sequence>MAEGQSFEKHEAPVTKPETGPEVDIESVLERGEIVDSRPLEGAERFDVVEIRDDGKGLFRPKESEARGRPLRVQLELLARLISKTAELGVVPEVVMRTVNQEEGTLQRFLGEATPAVKLEDDCLREISDEELFRAVLFEHLIKAADRKLANIFLERTKKIWLTDHDDFMFADAKEEWNQYNYMLGEAKRRGLKTEINDESREPLRRLVEALERLLVDPREIGVETVTPTLIKVITGVKQIAATVLETGTISI</sequence>
<proteinExistence type="predicted"/>
<feature type="region of interest" description="Disordered" evidence="1">
    <location>
        <begin position="1"/>
        <end position="23"/>
    </location>
</feature>
<evidence type="ECO:0000313" key="3">
    <source>
        <dbReference type="Proteomes" id="UP000178227"/>
    </source>
</evidence>
<name>A0A1F8GB03_9BACT</name>
<comment type="caution">
    <text evidence="2">The sequence shown here is derived from an EMBL/GenBank/DDBJ whole genome shotgun (WGS) entry which is preliminary data.</text>
</comment>
<dbReference type="Proteomes" id="UP000178227">
    <property type="component" value="Unassembled WGS sequence"/>
</dbReference>
<feature type="compositionally biased region" description="Basic and acidic residues" evidence="1">
    <location>
        <begin position="1"/>
        <end position="13"/>
    </location>
</feature>
<dbReference type="EMBL" id="MGKI01000011">
    <property type="protein sequence ID" value="OGN22547.1"/>
    <property type="molecule type" value="Genomic_DNA"/>
</dbReference>
<evidence type="ECO:0000256" key="1">
    <source>
        <dbReference type="SAM" id="MobiDB-lite"/>
    </source>
</evidence>
<protein>
    <submittedName>
        <fullName evidence="2">Uncharacterized protein</fullName>
    </submittedName>
</protein>
<organism evidence="2 3">
    <name type="scientific">Candidatus Yanofskybacteria bacterium RIFCSPLOWO2_01_FULL_42_49</name>
    <dbReference type="NCBI Taxonomy" id="1802694"/>
    <lineage>
        <taxon>Bacteria</taxon>
        <taxon>Candidatus Yanofskyibacteriota</taxon>
    </lineage>
</organism>
<dbReference type="AlphaFoldDB" id="A0A1F8GB03"/>
<reference evidence="2 3" key="1">
    <citation type="journal article" date="2016" name="Nat. Commun.">
        <title>Thousands of microbial genomes shed light on interconnected biogeochemical processes in an aquifer system.</title>
        <authorList>
            <person name="Anantharaman K."/>
            <person name="Brown C.T."/>
            <person name="Hug L.A."/>
            <person name="Sharon I."/>
            <person name="Castelle C.J."/>
            <person name="Probst A.J."/>
            <person name="Thomas B.C."/>
            <person name="Singh A."/>
            <person name="Wilkins M.J."/>
            <person name="Karaoz U."/>
            <person name="Brodie E.L."/>
            <person name="Williams K.H."/>
            <person name="Hubbard S.S."/>
            <person name="Banfield J.F."/>
        </authorList>
    </citation>
    <scope>NUCLEOTIDE SEQUENCE [LARGE SCALE GENOMIC DNA]</scope>
</reference>
<dbReference type="STRING" id="1802694.A2918_02180"/>
<gene>
    <name evidence="2" type="ORF">A2918_02180</name>
</gene>
<evidence type="ECO:0000313" key="2">
    <source>
        <dbReference type="EMBL" id="OGN22547.1"/>
    </source>
</evidence>